<keyword evidence="2" id="KW-1185">Reference proteome</keyword>
<dbReference type="RefSeq" id="WP_184273495.1">
    <property type="nucleotide sequence ID" value="NZ_JACHKY010000007.1"/>
</dbReference>
<proteinExistence type="predicted"/>
<sequence length="123" mass="13202">MTDHSALIERLEGAANGVVSMKTDRGDYGLLNEAAAALSDLTEWRNIATAPKDGTVIIAMGRYVEATAGFPTMAHFMAGSWRQIGKGVMPSMVCWAWKPRDVLGAWPSEPLPSAPNQAKEVGE</sequence>
<comment type="caution">
    <text evidence="1">The sequence shown here is derived from an EMBL/GenBank/DDBJ whole genome shotgun (WGS) entry which is preliminary data.</text>
</comment>
<dbReference type="AlphaFoldDB" id="A0A7W7ISF9"/>
<protein>
    <submittedName>
        <fullName evidence="1">Uncharacterized protein</fullName>
    </submittedName>
</protein>
<organism evidence="1 2">
    <name type="scientific">Brevundimonas bullata</name>
    <dbReference type="NCBI Taxonomy" id="13160"/>
    <lineage>
        <taxon>Bacteria</taxon>
        <taxon>Pseudomonadati</taxon>
        <taxon>Pseudomonadota</taxon>
        <taxon>Alphaproteobacteria</taxon>
        <taxon>Caulobacterales</taxon>
        <taxon>Caulobacteraceae</taxon>
        <taxon>Brevundimonas</taxon>
    </lineage>
</organism>
<dbReference type="Proteomes" id="UP000539957">
    <property type="component" value="Unassembled WGS sequence"/>
</dbReference>
<dbReference type="EMBL" id="JACHKY010000007">
    <property type="protein sequence ID" value="MBB4799709.1"/>
    <property type="molecule type" value="Genomic_DNA"/>
</dbReference>
<gene>
    <name evidence="1" type="ORF">HNP32_003469</name>
</gene>
<accession>A0A7W7ISF9</accession>
<evidence type="ECO:0000313" key="2">
    <source>
        <dbReference type="Proteomes" id="UP000539957"/>
    </source>
</evidence>
<name>A0A7W7ISF9_9CAUL</name>
<reference evidence="1 2" key="1">
    <citation type="submission" date="2020-08" db="EMBL/GenBank/DDBJ databases">
        <title>Functional genomics of gut bacteria from endangered species of beetles.</title>
        <authorList>
            <person name="Carlos-Shanley C."/>
        </authorList>
    </citation>
    <scope>NUCLEOTIDE SEQUENCE [LARGE SCALE GENOMIC DNA]</scope>
    <source>
        <strain evidence="1 2">S00123</strain>
    </source>
</reference>
<evidence type="ECO:0000313" key="1">
    <source>
        <dbReference type="EMBL" id="MBB4799709.1"/>
    </source>
</evidence>